<feature type="compositionally biased region" description="Low complexity" evidence="8">
    <location>
        <begin position="661"/>
        <end position="672"/>
    </location>
</feature>
<evidence type="ECO:0000256" key="7">
    <source>
        <dbReference type="PROSITE-ProRule" id="PRU10141"/>
    </source>
</evidence>
<dbReference type="EMBL" id="JI165978">
    <property type="protein sequence ID" value="ADY41453.1"/>
    <property type="molecule type" value="mRNA"/>
</dbReference>
<proteinExistence type="evidence at transcript level"/>
<keyword evidence="2" id="KW-0808">Transferase</keyword>
<dbReference type="InterPro" id="IPR011009">
    <property type="entry name" value="Kinase-like_dom_sf"/>
</dbReference>
<evidence type="ECO:0000256" key="8">
    <source>
        <dbReference type="SAM" id="MobiDB-lite"/>
    </source>
</evidence>
<dbReference type="GO" id="GO:0015630">
    <property type="term" value="C:microtubule cytoskeleton"/>
    <property type="evidence" value="ECO:0007669"/>
    <property type="project" value="UniProtKB-ARBA"/>
</dbReference>
<feature type="compositionally biased region" description="Low complexity" evidence="8">
    <location>
        <begin position="462"/>
        <end position="473"/>
    </location>
</feature>
<dbReference type="PROSITE" id="PS50011">
    <property type="entry name" value="PROTEIN_KINASE_DOM"/>
    <property type="match status" value="1"/>
</dbReference>
<dbReference type="Gene3D" id="1.10.510.10">
    <property type="entry name" value="Transferase(Phosphotransferase) domain 1"/>
    <property type="match status" value="1"/>
</dbReference>
<dbReference type="GO" id="GO:0005524">
    <property type="term" value="F:ATP binding"/>
    <property type="evidence" value="ECO:0007669"/>
    <property type="project" value="UniProtKB-UniRule"/>
</dbReference>
<feature type="region of interest" description="Disordered" evidence="8">
    <location>
        <begin position="564"/>
        <end position="591"/>
    </location>
</feature>
<reference evidence="10" key="1">
    <citation type="journal article" date="2011" name="Genome Res.">
        <title>Deep small RNA sequencing from the nematode Ascaris reveals conservation, functional diversification, and novel developmental profiles.</title>
        <authorList>
            <person name="Wang J."/>
            <person name="Czech B."/>
            <person name="Crunk A."/>
            <person name="Wallace A."/>
            <person name="Mitreva M."/>
            <person name="Hannon G.J."/>
            <person name="Davis R.E."/>
        </authorList>
    </citation>
    <scope>NUCLEOTIDE SEQUENCE</scope>
</reference>
<evidence type="ECO:0000256" key="4">
    <source>
        <dbReference type="ARBA" id="ARBA00022777"/>
    </source>
</evidence>
<evidence type="ECO:0000256" key="6">
    <source>
        <dbReference type="ARBA" id="ARBA00061588"/>
    </source>
</evidence>
<evidence type="ECO:0000313" key="10">
    <source>
        <dbReference type="EMBL" id="ADY41453.1"/>
    </source>
</evidence>
<dbReference type="FunFam" id="3.30.200.20:FF:000358">
    <property type="entry name" value="Tau tubulin kinase 2b"/>
    <property type="match status" value="1"/>
</dbReference>
<keyword evidence="4 10" id="KW-0418">Kinase</keyword>
<evidence type="ECO:0000256" key="5">
    <source>
        <dbReference type="ARBA" id="ARBA00022840"/>
    </source>
</evidence>
<evidence type="ECO:0000256" key="1">
    <source>
        <dbReference type="ARBA" id="ARBA00022527"/>
    </source>
</evidence>
<evidence type="ECO:0000259" key="9">
    <source>
        <dbReference type="PROSITE" id="PS50011"/>
    </source>
</evidence>
<feature type="region of interest" description="Disordered" evidence="8">
    <location>
        <begin position="652"/>
        <end position="688"/>
    </location>
</feature>
<dbReference type="InterPro" id="IPR047916">
    <property type="entry name" value="TTBK_Asator-like_STKc"/>
</dbReference>
<dbReference type="SUPFAM" id="SSF56112">
    <property type="entry name" value="Protein kinase-like (PK-like)"/>
    <property type="match status" value="1"/>
</dbReference>
<evidence type="ECO:0000256" key="2">
    <source>
        <dbReference type="ARBA" id="ARBA00022679"/>
    </source>
</evidence>
<feature type="binding site" evidence="7">
    <location>
        <position position="50"/>
    </location>
    <ligand>
        <name>ATP</name>
        <dbReference type="ChEBI" id="CHEBI:30616"/>
    </ligand>
</feature>
<comment type="similarity">
    <text evidence="6">Belongs to the protein kinase superfamily. CK1 Ser/Thr protein kinase family.</text>
</comment>
<dbReference type="Pfam" id="PF00069">
    <property type="entry name" value="Pkinase"/>
    <property type="match status" value="1"/>
</dbReference>
<dbReference type="InterPro" id="IPR050235">
    <property type="entry name" value="CK1_Ser-Thr_kinase"/>
</dbReference>
<feature type="region of interest" description="Disordered" evidence="8">
    <location>
        <begin position="832"/>
        <end position="853"/>
    </location>
</feature>
<dbReference type="PROSITE" id="PS00107">
    <property type="entry name" value="PROTEIN_KINASE_ATP"/>
    <property type="match status" value="1"/>
</dbReference>
<organism evidence="10">
    <name type="scientific">Ascaris suum</name>
    <name type="common">Pig roundworm</name>
    <name type="synonym">Ascaris lumbricoides</name>
    <dbReference type="NCBI Taxonomy" id="6253"/>
    <lineage>
        <taxon>Eukaryota</taxon>
        <taxon>Metazoa</taxon>
        <taxon>Ecdysozoa</taxon>
        <taxon>Nematoda</taxon>
        <taxon>Chromadorea</taxon>
        <taxon>Rhabditida</taxon>
        <taxon>Spirurina</taxon>
        <taxon>Ascaridomorpha</taxon>
        <taxon>Ascaridoidea</taxon>
        <taxon>Ascarididae</taxon>
        <taxon>Ascaris</taxon>
    </lineage>
</organism>
<dbReference type="AlphaFoldDB" id="F1KU99"/>
<feature type="region of interest" description="Disordered" evidence="8">
    <location>
        <begin position="310"/>
        <end position="332"/>
    </location>
</feature>
<keyword evidence="3 7" id="KW-0547">Nucleotide-binding</keyword>
<dbReference type="InterPro" id="IPR000719">
    <property type="entry name" value="Prot_kinase_dom"/>
</dbReference>
<name>F1KU99_ASCSU</name>
<dbReference type="PANTHER" id="PTHR11909">
    <property type="entry name" value="CASEIN KINASE-RELATED"/>
    <property type="match status" value="1"/>
</dbReference>
<dbReference type="InterPro" id="IPR017441">
    <property type="entry name" value="Protein_kinase_ATP_BS"/>
</dbReference>
<feature type="compositionally biased region" description="Low complexity" evidence="8">
    <location>
        <begin position="835"/>
        <end position="850"/>
    </location>
</feature>
<protein>
    <submittedName>
        <fullName evidence="10">Tau-tubulin kinase 1</fullName>
    </submittedName>
</protein>
<feature type="domain" description="Protein kinase" evidence="9">
    <location>
        <begin position="20"/>
        <end position="285"/>
    </location>
</feature>
<dbReference type="CDD" id="cd14017">
    <property type="entry name" value="STKc_TTBK"/>
    <property type="match status" value="1"/>
</dbReference>
<keyword evidence="5 7" id="KW-0067">ATP-binding</keyword>
<keyword evidence="1" id="KW-0723">Serine/threonine-protein kinase</keyword>
<sequence length="881" mass="97667">MTSSSEGEILQTSQIIRERWKIKMKIGGGGFGEIYEAADSQNHNERVAVKVESSKATKQVLKMEVAVLRRLQGKKHACKFYGCGRNEKFNYLVMSLQGKNLADLRRESPRQSFSLSTAIRIGIQILTAIREIHSIGFLHRDIKPSNFAMGRTTATMRCVYMLDFGLARQYLNAKGEIRSPRSAAGFRGTVRYAAVSAHKNKEMGRQDDLWSLFYMLVEFLQGSLPWRKIKDKDEVGRLKEELNLDRFLDGCPQELHDFAAHLRTLGYPDEPNYDLLEMALKSILVRHNVNLEEPYDWEIGYENIGGKPRANGAAAARNRSHTTAVKDRGPEDKNREFRALETQAPITMADDDDEQTGLHGKCAMIYCEKEQHHDKPKYKQKEFMRPKYGAVSFDVIDAVNARLAAVSGSADIFSNLRVETSVENEKRNADDVEPTTNIQKAPIVETSSGGQALRPKVTSQLSSNERNSKSNRSITLSIGKRYNKQLAHLTSSVEGTYAQADDDVGVSSHLKAPSIISRWHSSFDESYDDGEHVDGLQVEREKSDSSVGTRSPLLHDRYTRVFPRSTMLSPHRPSDGNVSSSPSSVHMSPLPPHRMRHPGVPPTISVVTPPIHVTAAPIQVPASPLRVAAPSFYVAPPTPPHTATQVIHVATPPVTTPPTSTPLVTSTATAASRPSRTHQSTALKAPSQSASSSIMSHFKNLVNTFNSLGTTSSNSIRRISRGVSLDDTRTPITTNTTIAANTSAPPSASNSTNKISASLIGTRVVATTTNAEEEKELRRQRRLRRRSDCQAMLMNQEQNGLETGVKKIGNGIIHKSIFLTKSNTSTPKEIIETQSHNNNGNNISSNENNSQTFDDSKKQFLTCRRKRYQFLNFSPRAAPKS</sequence>
<dbReference type="SMART" id="SM00220">
    <property type="entry name" value="S_TKc"/>
    <property type="match status" value="1"/>
</dbReference>
<evidence type="ECO:0000256" key="3">
    <source>
        <dbReference type="ARBA" id="ARBA00022741"/>
    </source>
</evidence>
<dbReference type="FunFam" id="1.10.510.10:FF:000481">
    <property type="entry name" value="Asator, isoform D"/>
    <property type="match status" value="1"/>
</dbReference>
<feature type="region of interest" description="Disordered" evidence="8">
    <location>
        <begin position="447"/>
        <end position="475"/>
    </location>
</feature>
<feature type="compositionally biased region" description="Low complexity" evidence="8">
    <location>
        <begin position="575"/>
        <end position="588"/>
    </location>
</feature>
<dbReference type="GO" id="GO:0004674">
    <property type="term" value="F:protein serine/threonine kinase activity"/>
    <property type="evidence" value="ECO:0007669"/>
    <property type="project" value="UniProtKB-KW"/>
</dbReference>
<accession>F1KU99</accession>